<dbReference type="Gene3D" id="3.40.190.10">
    <property type="entry name" value="Periplasmic binding protein-like II"/>
    <property type="match status" value="2"/>
</dbReference>
<keyword evidence="4" id="KW-1185">Reference proteome</keyword>
<dbReference type="SUPFAM" id="SSF53850">
    <property type="entry name" value="Periplasmic binding protein-like II"/>
    <property type="match status" value="1"/>
</dbReference>
<organism evidence="3 4">
    <name type="scientific">Variibacter gotjawalensis</name>
    <dbReference type="NCBI Taxonomy" id="1333996"/>
    <lineage>
        <taxon>Bacteria</taxon>
        <taxon>Pseudomonadati</taxon>
        <taxon>Pseudomonadota</taxon>
        <taxon>Alphaproteobacteria</taxon>
        <taxon>Hyphomicrobiales</taxon>
        <taxon>Nitrobacteraceae</taxon>
        <taxon>Variibacter</taxon>
    </lineage>
</organism>
<accession>A0A0S3PWT1</accession>
<feature type="signal peptide" evidence="1">
    <location>
        <begin position="1"/>
        <end position="22"/>
    </location>
</feature>
<dbReference type="AlphaFoldDB" id="A0A0S3PWT1"/>
<dbReference type="InterPro" id="IPR052738">
    <property type="entry name" value="ABC-Tungstate_binding"/>
</dbReference>
<evidence type="ECO:0000313" key="4">
    <source>
        <dbReference type="Proteomes" id="UP000236884"/>
    </source>
</evidence>
<evidence type="ECO:0000259" key="2">
    <source>
        <dbReference type="Pfam" id="PF12849"/>
    </source>
</evidence>
<proteinExistence type="predicted"/>
<protein>
    <submittedName>
        <fullName evidence="3">PBP superfamily domain protein</fullName>
    </submittedName>
</protein>
<name>A0A0S3PWT1_9BRAD</name>
<evidence type="ECO:0000256" key="1">
    <source>
        <dbReference type="SAM" id="SignalP"/>
    </source>
</evidence>
<sequence length="275" mass="30151">MRKVLSWLLIAIALTIATEGRAQERFITVASTTSTEQSGLFGYLLPRFTQKTGISVRVVALGTGQALDVGRRGDADVVFVHDKLAEEKFIAEGWAKKRFEVMYNDFIIVGPKADPAKIAGGKDVLEALRKIAAAKSAFISRGDRSGTHQAELRYWKAADIDLPTIKGDWYREIGQGMGPALNMAAAADAYVLADRGTWLSFKNRRELGILVEGDQKLFNQYGVMLVDPAKHAGVKAADGEAFIQWLISTEGQSEIANYKIEGQQLFFPNAIPARS</sequence>
<keyword evidence="1" id="KW-0732">Signal</keyword>
<dbReference type="PANTHER" id="PTHR37945:SF1">
    <property type="entry name" value="EXTRACELLULAR TUNGSTATE BINDING PROTEIN"/>
    <property type="match status" value="1"/>
</dbReference>
<gene>
    <name evidence="3" type="ORF">GJW-30_1_02923</name>
</gene>
<dbReference type="Proteomes" id="UP000236884">
    <property type="component" value="Chromosome"/>
</dbReference>
<feature type="domain" description="PBP" evidence="2">
    <location>
        <begin position="18"/>
        <end position="250"/>
    </location>
</feature>
<dbReference type="OrthoDB" id="186379at2"/>
<dbReference type="Pfam" id="PF12849">
    <property type="entry name" value="PBP_like_2"/>
    <property type="match status" value="1"/>
</dbReference>
<feature type="chain" id="PRO_5006615902" evidence="1">
    <location>
        <begin position="23"/>
        <end position="275"/>
    </location>
</feature>
<reference evidence="3 4" key="1">
    <citation type="submission" date="2015-08" db="EMBL/GenBank/DDBJ databases">
        <title>Investigation of the bacterial diversity of lava forest soil.</title>
        <authorList>
            <person name="Lee J.S."/>
        </authorList>
    </citation>
    <scope>NUCLEOTIDE SEQUENCE [LARGE SCALE GENOMIC DNA]</scope>
    <source>
        <strain evidence="3 4">GJW-30</strain>
    </source>
</reference>
<dbReference type="InterPro" id="IPR024370">
    <property type="entry name" value="PBP_domain"/>
</dbReference>
<dbReference type="KEGG" id="vgo:GJW-30_1_02923"/>
<dbReference type="EMBL" id="AP014946">
    <property type="protein sequence ID" value="BAT60386.1"/>
    <property type="molecule type" value="Genomic_DNA"/>
</dbReference>
<dbReference type="RefSeq" id="WP_096356542.1">
    <property type="nucleotide sequence ID" value="NZ_AP014946.1"/>
</dbReference>
<dbReference type="PANTHER" id="PTHR37945">
    <property type="entry name" value="EXTRACELLULAR TUNGSTATE BINDING PROTEIN"/>
    <property type="match status" value="1"/>
</dbReference>
<evidence type="ECO:0000313" key="3">
    <source>
        <dbReference type="EMBL" id="BAT60386.1"/>
    </source>
</evidence>